<dbReference type="EMBL" id="BLAL01000356">
    <property type="protein sequence ID" value="GET04576.1"/>
    <property type="molecule type" value="Genomic_DNA"/>
</dbReference>
<accession>A0A2Z6SGY3</accession>
<evidence type="ECO:0000313" key="3">
    <source>
        <dbReference type="EMBL" id="GET04576.1"/>
    </source>
</evidence>
<organism evidence="2 4">
    <name type="scientific">Rhizophagus clarus</name>
    <dbReference type="NCBI Taxonomy" id="94130"/>
    <lineage>
        <taxon>Eukaryota</taxon>
        <taxon>Fungi</taxon>
        <taxon>Fungi incertae sedis</taxon>
        <taxon>Mucoromycota</taxon>
        <taxon>Glomeromycotina</taxon>
        <taxon>Glomeromycetes</taxon>
        <taxon>Glomerales</taxon>
        <taxon>Glomeraceae</taxon>
        <taxon>Rhizophagus</taxon>
    </lineage>
</organism>
<comment type="caution">
    <text evidence="2">The sequence shown here is derived from an EMBL/GenBank/DDBJ whole genome shotgun (WGS) entry which is preliminary data.</text>
</comment>
<dbReference type="Proteomes" id="UP000615446">
    <property type="component" value="Unassembled WGS sequence"/>
</dbReference>
<proteinExistence type="predicted"/>
<protein>
    <submittedName>
        <fullName evidence="2">Uncharacterized protein</fullName>
    </submittedName>
</protein>
<name>A0A2Z6SGY3_9GLOM</name>
<evidence type="ECO:0000313" key="2">
    <source>
        <dbReference type="EMBL" id="GBC09850.1"/>
    </source>
</evidence>
<evidence type="ECO:0000256" key="1">
    <source>
        <dbReference type="SAM" id="MobiDB-lite"/>
    </source>
</evidence>
<feature type="region of interest" description="Disordered" evidence="1">
    <location>
        <begin position="33"/>
        <end position="55"/>
    </location>
</feature>
<reference evidence="3" key="2">
    <citation type="submission" date="2019-10" db="EMBL/GenBank/DDBJ databases">
        <title>Conservation and host-specific expression of non-tandemly repeated heterogenous ribosome RNA gene in arbuscular mycorrhizal fungi.</title>
        <authorList>
            <person name="Maeda T."/>
            <person name="Kobayashi Y."/>
            <person name="Nakagawa T."/>
            <person name="Ezawa T."/>
            <person name="Yamaguchi K."/>
            <person name="Bino T."/>
            <person name="Nishimoto Y."/>
            <person name="Shigenobu S."/>
            <person name="Kawaguchi M."/>
        </authorList>
    </citation>
    <scope>NUCLEOTIDE SEQUENCE</scope>
    <source>
        <strain evidence="3">HR1</strain>
    </source>
</reference>
<sequence>MVKNNTSEIVSFKENSYLSKRNKTLDALMNLPEERHSDTNPHHTNNNDVKPSPTISIHNIIQPLNEGYDRNSTINAR</sequence>
<gene>
    <name evidence="3" type="ORF">RCL2_003087600</name>
    <name evidence="2" type="ORF">RclHR1_09160008</name>
</gene>
<reference evidence="2 4" key="1">
    <citation type="submission" date="2017-11" db="EMBL/GenBank/DDBJ databases">
        <title>The genome of Rhizophagus clarus HR1 reveals common genetic basis of auxotrophy among arbuscular mycorrhizal fungi.</title>
        <authorList>
            <person name="Kobayashi Y."/>
        </authorList>
    </citation>
    <scope>NUCLEOTIDE SEQUENCE [LARGE SCALE GENOMIC DNA]</scope>
    <source>
        <strain evidence="2 4">HR1</strain>
    </source>
</reference>
<dbReference type="AlphaFoldDB" id="A0A2Z6SGY3"/>
<keyword evidence="4" id="KW-1185">Reference proteome</keyword>
<evidence type="ECO:0000313" key="4">
    <source>
        <dbReference type="Proteomes" id="UP000247702"/>
    </source>
</evidence>
<dbReference type="Proteomes" id="UP000247702">
    <property type="component" value="Unassembled WGS sequence"/>
</dbReference>
<dbReference type="EMBL" id="BEXD01004333">
    <property type="protein sequence ID" value="GBC09850.1"/>
    <property type="molecule type" value="Genomic_DNA"/>
</dbReference>
<feature type="compositionally biased region" description="Polar residues" evidence="1">
    <location>
        <begin position="42"/>
        <end position="55"/>
    </location>
</feature>